<keyword evidence="7" id="KW-1185">Reference proteome</keyword>
<dbReference type="GO" id="GO:0033627">
    <property type="term" value="P:cell adhesion mediated by integrin"/>
    <property type="evidence" value="ECO:0007669"/>
    <property type="project" value="TreeGrafter"/>
</dbReference>
<proteinExistence type="predicted"/>
<keyword evidence="2" id="KW-0677">Repeat</keyword>
<dbReference type="EMBL" id="SRLA01000010">
    <property type="protein sequence ID" value="TGE03201.1"/>
    <property type="molecule type" value="Genomic_DNA"/>
</dbReference>
<evidence type="ECO:0000256" key="3">
    <source>
        <dbReference type="ARBA" id="ARBA00023180"/>
    </source>
</evidence>
<organism evidence="6 7">
    <name type="scientific">Hymenobacter fodinae</name>
    <dbReference type="NCBI Taxonomy" id="2510796"/>
    <lineage>
        <taxon>Bacteria</taxon>
        <taxon>Pseudomonadati</taxon>
        <taxon>Bacteroidota</taxon>
        <taxon>Cytophagia</taxon>
        <taxon>Cytophagales</taxon>
        <taxon>Hymenobacteraceae</taxon>
        <taxon>Hymenobacter</taxon>
    </lineage>
</organism>
<dbReference type="SMART" id="SM00191">
    <property type="entry name" value="Int_alpha"/>
    <property type="match status" value="7"/>
</dbReference>
<dbReference type="GO" id="GO:0008305">
    <property type="term" value="C:integrin complex"/>
    <property type="evidence" value="ECO:0007669"/>
    <property type="project" value="InterPro"/>
</dbReference>
<dbReference type="SUPFAM" id="SSF49785">
    <property type="entry name" value="Galactose-binding domain-like"/>
    <property type="match status" value="2"/>
</dbReference>
<dbReference type="PANTHER" id="PTHR23220">
    <property type="entry name" value="INTEGRIN ALPHA"/>
    <property type="match status" value="1"/>
</dbReference>
<evidence type="ECO:0000256" key="4">
    <source>
        <dbReference type="SAM" id="SignalP"/>
    </source>
</evidence>
<name>A0A4Z0P0K1_9BACT</name>
<dbReference type="Gene3D" id="2.130.10.130">
    <property type="entry name" value="Integrin alpha, N-terminal"/>
    <property type="match status" value="3"/>
</dbReference>
<evidence type="ECO:0000256" key="1">
    <source>
        <dbReference type="ARBA" id="ARBA00022729"/>
    </source>
</evidence>
<dbReference type="InterPro" id="IPR013519">
    <property type="entry name" value="Int_alpha_beta-p"/>
</dbReference>
<dbReference type="OrthoDB" id="883622at2"/>
<dbReference type="PROSITE" id="PS51470">
    <property type="entry name" value="FG_GAP"/>
    <property type="match status" value="6"/>
</dbReference>
<dbReference type="AlphaFoldDB" id="A0A4Z0P0K1"/>
<dbReference type="InterPro" id="IPR028994">
    <property type="entry name" value="Integrin_alpha_N"/>
</dbReference>
<dbReference type="GO" id="GO:0009897">
    <property type="term" value="C:external side of plasma membrane"/>
    <property type="evidence" value="ECO:0007669"/>
    <property type="project" value="TreeGrafter"/>
</dbReference>
<gene>
    <name evidence="6" type="ORF">EU556_25920</name>
</gene>
<evidence type="ECO:0000313" key="7">
    <source>
        <dbReference type="Proteomes" id="UP000298337"/>
    </source>
</evidence>
<dbReference type="GO" id="GO:0007229">
    <property type="term" value="P:integrin-mediated signaling pathway"/>
    <property type="evidence" value="ECO:0007669"/>
    <property type="project" value="TreeGrafter"/>
</dbReference>
<dbReference type="Pfam" id="PF01839">
    <property type="entry name" value="FG-GAP"/>
    <property type="match status" value="7"/>
</dbReference>
<accession>A0A4Z0P0K1</accession>
<dbReference type="InterPro" id="IPR013517">
    <property type="entry name" value="FG-GAP"/>
</dbReference>
<dbReference type="Gene3D" id="2.60.120.430">
    <property type="entry name" value="Galactose-binding lectin"/>
    <property type="match status" value="2"/>
</dbReference>
<feature type="domain" description="Malectin" evidence="5">
    <location>
        <begin position="687"/>
        <end position="833"/>
    </location>
</feature>
<dbReference type="Proteomes" id="UP000298337">
    <property type="component" value="Unassembled WGS sequence"/>
</dbReference>
<dbReference type="InterPro" id="IPR000413">
    <property type="entry name" value="Integrin_alpha"/>
</dbReference>
<dbReference type="InterPro" id="IPR008979">
    <property type="entry name" value="Galactose-bd-like_sf"/>
</dbReference>
<evidence type="ECO:0000313" key="6">
    <source>
        <dbReference type="EMBL" id="TGE03201.1"/>
    </source>
</evidence>
<comment type="caution">
    <text evidence="6">The sequence shown here is derived from an EMBL/GenBank/DDBJ whole genome shotgun (WGS) entry which is preliminary data.</text>
</comment>
<dbReference type="PANTHER" id="PTHR23220:SF133">
    <property type="entry name" value="INTEGRIN ALPHA-PS2"/>
    <property type="match status" value="1"/>
</dbReference>
<evidence type="ECO:0000259" key="5">
    <source>
        <dbReference type="Pfam" id="PF11721"/>
    </source>
</evidence>
<dbReference type="GO" id="GO:0005178">
    <property type="term" value="F:integrin binding"/>
    <property type="evidence" value="ECO:0007669"/>
    <property type="project" value="TreeGrafter"/>
</dbReference>
<protein>
    <recommendedName>
        <fullName evidence="5">Malectin domain-containing protein</fullName>
    </recommendedName>
</protein>
<keyword evidence="1 4" id="KW-0732">Signal</keyword>
<dbReference type="SUPFAM" id="SSF69318">
    <property type="entry name" value="Integrin alpha N-terminal domain"/>
    <property type="match status" value="2"/>
</dbReference>
<dbReference type="InterPro" id="IPR021720">
    <property type="entry name" value="Malectin_dom"/>
</dbReference>
<feature type="chain" id="PRO_5021234388" description="Malectin domain-containing protein" evidence="4">
    <location>
        <begin position="25"/>
        <end position="1086"/>
    </location>
</feature>
<reference evidence="6 7" key="1">
    <citation type="submission" date="2019-04" db="EMBL/GenBank/DDBJ databases">
        <authorList>
            <person name="Feng G."/>
            <person name="Zhang J."/>
            <person name="Zhu H."/>
        </authorList>
    </citation>
    <scope>NUCLEOTIDE SEQUENCE [LARGE SCALE GENOMIC DNA]</scope>
    <source>
        <strain evidence="6 7">92R-1</strain>
    </source>
</reference>
<evidence type="ECO:0000256" key="2">
    <source>
        <dbReference type="ARBA" id="ARBA00022737"/>
    </source>
</evidence>
<dbReference type="Pfam" id="PF11721">
    <property type="entry name" value="Malectin"/>
    <property type="match status" value="2"/>
</dbReference>
<dbReference type="GO" id="GO:0098609">
    <property type="term" value="P:cell-cell adhesion"/>
    <property type="evidence" value="ECO:0007669"/>
    <property type="project" value="TreeGrafter"/>
</dbReference>
<feature type="signal peptide" evidence="4">
    <location>
        <begin position="1"/>
        <end position="24"/>
    </location>
</feature>
<feature type="domain" description="Malectin" evidence="5">
    <location>
        <begin position="841"/>
        <end position="987"/>
    </location>
</feature>
<dbReference type="PRINTS" id="PR01185">
    <property type="entry name" value="INTEGRINA"/>
</dbReference>
<dbReference type="GO" id="GO:0007160">
    <property type="term" value="P:cell-matrix adhesion"/>
    <property type="evidence" value="ECO:0007669"/>
    <property type="project" value="TreeGrafter"/>
</dbReference>
<keyword evidence="3" id="KW-0325">Glycoprotein</keyword>
<sequence>MLQLYSVLRSWALGTLVVSAPVLAQPSATPPPSMAATRLAYTPYCPATPSSSCASSHRAAQPTSGLADVQADVFRRSFLLEPSGLGQAGGWTARNEPEHLQAQLEADTYSLTPTMPPGEAPAWQVSWKLRGVGRAGQLSLHPVAAALAQVHDNTVRFQHGEAFAVEYVNSPEGIRQNFHVARRPAGSAGSVEVVLAVQTTLQPEQTGSGEISFRSGAGTPAVLTYNGLKAWDATGKVLPARMHLGHDQTLRLAVDDTGATYPVTIDPVATTPFATLIGEASATSFGYAVSSAGDVNGDGFDDVIVGAYVQNRAYVYYGGQTGLTTNTSSRLTNDVGGNFGYSVSGAGDINGDGYDDVLVGAPVEGKAYVYYGSRTGLTGSVGTTLVGEIGSTSFGFSVAGAGDVNHDGLADVVVGAEAYNRGQGRAYVFYGTRSGLGTTVAAASASMVLTGEAIFTGFGYSVAGAGDVNHDGFSDIIVGAYAYNSFQGRAYLFLGSSTGTSPTASSVLTGQATFSNFGSSVAGAGDVNGDGYADVLVGAVANQQELRRAYVYYGNSQGLPASPGSILTPDVTKNTQFGGSVAGAGDLNHDGFGDIIVGAQDVNNGQGLAYVYYGRGSGLPATVAATEAGTTLTAGAGSSFFGNAVAGAGDVNGDGNSDVVVGARGYTANLGRAYVYAGSGTPPPSTIYRLNSGGPAYSTPQGLFAADDYYSPRPGATYSTTASINGTNDDALYQTERYGPEGTLSYALPVENGTYRVVLHFAEFYWNEARKRIFDVSLEGATVLDNYDIFQKVGANTATAETFTVTVTDNLLNIDLSSLAQVGGRDNPKLSALEVRPQESIYQLNSGGPSLRIGQSTFAADDYFSPAPGTTYSTSARIAGTPDDALYQTERYGSTGQLRYALPVTNGTYQVVLHFAEIYWSGPGQRVFDVSLEGARVLDNYDIFVKAGANTAITETFTVTVNDGILNLDMSSLPQDGGVDYPKLSALQILPSSLPVAEVNSFKELQAYPNPSTGDFTVALTSTKEQAAVLTLTDGIGRKMHEQHLSLRVGANYLPVKTLNLAKGMYYLSLRPQDGTTLRTKVSLEP</sequence>